<accession>A0AAD7WGC9</accession>
<name>A0AAD7WGC9_9TELE</name>
<dbReference type="AlphaFoldDB" id="A0AAD7WGC9"/>
<evidence type="ECO:0000313" key="1">
    <source>
        <dbReference type="EMBL" id="KAJ8396101.1"/>
    </source>
</evidence>
<organism evidence="1 2">
    <name type="scientific">Aldrovandia affinis</name>
    <dbReference type="NCBI Taxonomy" id="143900"/>
    <lineage>
        <taxon>Eukaryota</taxon>
        <taxon>Metazoa</taxon>
        <taxon>Chordata</taxon>
        <taxon>Craniata</taxon>
        <taxon>Vertebrata</taxon>
        <taxon>Euteleostomi</taxon>
        <taxon>Actinopterygii</taxon>
        <taxon>Neopterygii</taxon>
        <taxon>Teleostei</taxon>
        <taxon>Notacanthiformes</taxon>
        <taxon>Halosauridae</taxon>
        <taxon>Aldrovandia</taxon>
    </lineage>
</organism>
<keyword evidence="2" id="KW-1185">Reference proteome</keyword>
<gene>
    <name evidence="1" type="ORF">AAFF_G00021740</name>
</gene>
<sequence length="80" mass="9415">MRGAKKEVSQPIHPEVEDLFRWLRDPEVYTWLDLECVVETLLVFMGKSEAIQRTPSWLHHSLASPMVQYCRPWGGRELPH</sequence>
<protein>
    <submittedName>
        <fullName evidence="1">Uncharacterized protein</fullName>
    </submittedName>
</protein>
<comment type="caution">
    <text evidence="1">The sequence shown here is derived from an EMBL/GenBank/DDBJ whole genome shotgun (WGS) entry which is preliminary data.</text>
</comment>
<reference evidence="1" key="1">
    <citation type="journal article" date="2023" name="Science">
        <title>Genome structures resolve the early diversification of teleost fishes.</title>
        <authorList>
            <person name="Parey E."/>
            <person name="Louis A."/>
            <person name="Montfort J."/>
            <person name="Bouchez O."/>
            <person name="Roques C."/>
            <person name="Iampietro C."/>
            <person name="Lluch J."/>
            <person name="Castinel A."/>
            <person name="Donnadieu C."/>
            <person name="Desvignes T."/>
            <person name="Floi Bucao C."/>
            <person name="Jouanno E."/>
            <person name="Wen M."/>
            <person name="Mejri S."/>
            <person name="Dirks R."/>
            <person name="Jansen H."/>
            <person name="Henkel C."/>
            <person name="Chen W.J."/>
            <person name="Zahm M."/>
            <person name="Cabau C."/>
            <person name="Klopp C."/>
            <person name="Thompson A.W."/>
            <person name="Robinson-Rechavi M."/>
            <person name="Braasch I."/>
            <person name="Lecointre G."/>
            <person name="Bobe J."/>
            <person name="Postlethwait J.H."/>
            <person name="Berthelot C."/>
            <person name="Roest Crollius H."/>
            <person name="Guiguen Y."/>
        </authorList>
    </citation>
    <scope>NUCLEOTIDE SEQUENCE</scope>
    <source>
        <strain evidence="1">NC1722</strain>
    </source>
</reference>
<proteinExistence type="predicted"/>
<dbReference type="EMBL" id="JAINUG010000109">
    <property type="protein sequence ID" value="KAJ8396101.1"/>
    <property type="molecule type" value="Genomic_DNA"/>
</dbReference>
<dbReference type="Proteomes" id="UP001221898">
    <property type="component" value="Unassembled WGS sequence"/>
</dbReference>
<evidence type="ECO:0000313" key="2">
    <source>
        <dbReference type="Proteomes" id="UP001221898"/>
    </source>
</evidence>